<dbReference type="OrthoDB" id="538223at2759"/>
<dbReference type="InterPro" id="IPR019775">
    <property type="entry name" value="WD40_repeat_CS"/>
</dbReference>
<dbReference type="PROSITE" id="PS00678">
    <property type="entry name" value="WD_REPEATS_1"/>
    <property type="match status" value="7"/>
</dbReference>
<dbReference type="SUPFAM" id="SSF52540">
    <property type="entry name" value="P-loop containing nucleoside triphosphate hydrolases"/>
    <property type="match status" value="1"/>
</dbReference>
<dbReference type="PROSITE" id="PS50837">
    <property type="entry name" value="NACHT"/>
    <property type="match status" value="1"/>
</dbReference>
<evidence type="ECO:0000313" key="6">
    <source>
        <dbReference type="Proteomes" id="UP000053593"/>
    </source>
</evidence>
<dbReference type="GO" id="GO:1990234">
    <property type="term" value="C:transferase complex"/>
    <property type="evidence" value="ECO:0007669"/>
    <property type="project" value="UniProtKB-ARBA"/>
</dbReference>
<dbReference type="Proteomes" id="UP000053593">
    <property type="component" value="Unassembled WGS sequence"/>
</dbReference>
<feature type="non-terminal residue" evidence="5">
    <location>
        <position position="1224"/>
    </location>
</feature>
<dbReference type="SMART" id="SM00564">
    <property type="entry name" value="PQQ"/>
    <property type="match status" value="7"/>
</dbReference>
<feature type="repeat" description="WD" evidence="3">
    <location>
        <begin position="815"/>
        <end position="847"/>
    </location>
</feature>
<dbReference type="PROSITE" id="PS50294">
    <property type="entry name" value="WD_REPEATS_REGION"/>
    <property type="match status" value="12"/>
</dbReference>
<feature type="repeat" description="WD" evidence="3">
    <location>
        <begin position="731"/>
        <end position="772"/>
    </location>
</feature>
<keyword evidence="6" id="KW-1185">Reference proteome</keyword>
<dbReference type="EMBL" id="KN834827">
    <property type="protein sequence ID" value="KIK53577.1"/>
    <property type="molecule type" value="Genomic_DNA"/>
</dbReference>
<reference evidence="5 6" key="1">
    <citation type="submission" date="2014-04" db="EMBL/GenBank/DDBJ databases">
        <title>Evolutionary Origins and Diversification of the Mycorrhizal Mutualists.</title>
        <authorList>
            <consortium name="DOE Joint Genome Institute"/>
            <consortium name="Mycorrhizal Genomics Consortium"/>
            <person name="Kohler A."/>
            <person name="Kuo A."/>
            <person name="Nagy L.G."/>
            <person name="Floudas D."/>
            <person name="Copeland A."/>
            <person name="Barry K.W."/>
            <person name="Cichocki N."/>
            <person name="Veneault-Fourrey C."/>
            <person name="LaButti K."/>
            <person name="Lindquist E.A."/>
            <person name="Lipzen A."/>
            <person name="Lundell T."/>
            <person name="Morin E."/>
            <person name="Murat C."/>
            <person name="Riley R."/>
            <person name="Ohm R."/>
            <person name="Sun H."/>
            <person name="Tunlid A."/>
            <person name="Henrissat B."/>
            <person name="Grigoriev I.V."/>
            <person name="Hibbett D.S."/>
            <person name="Martin F."/>
        </authorList>
    </citation>
    <scope>NUCLEOTIDE SEQUENCE [LARGE SCALE GENOMIC DNA]</scope>
    <source>
        <strain evidence="5 6">FD-317 M1</strain>
    </source>
</reference>
<feature type="repeat" description="WD" evidence="3">
    <location>
        <begin position="773"/>
        <end position="814"/>
    </location>
</feature>
<organism evidence="5 6">
    <name type="scientific">Collybiopsis luxurians FD-317 M1</name>
    <dbReference type="NCBI Taxonomy" id="944289"/>
    <lineage>
        <taxon>Eukaryota</taxon>
        <taxon>Fungi</taxon>
        <taxon>Dikarya</taxon>
        <taxon>Basidiomycota</taxon>
        <taxon>Agaricomycotina</taxon>
        <taxon>Agaricomycetes</taxon>
        <taxon>Agaricomycetidae</taxon>
        <taxon>Agaricales</taxon>
        <taxon>Marasmiineae</taxon>
        <taxon>Omphalotaceae</taxon>
        <taxon>Collybiopsis</taxon>
        <taxon>Collybiopsis luxurians</taxon>
    </lineage>
</organism>
<accession>A0A0D0C6V2</accession>
<evidence type="ECO:0000313" key="5">
    <source>
        <dbReference type="EMBL" id="KIK53577.1"/>
    </source>
</evidence>
<feature type="repeat" description="WD" evidence="3">
    <location>
        <begin position="941"/>
        <end position="982"/>
    </location>
</feature>
<evidence type="ECO:0000259" key="4">
    <source>
        <dbReference type="PROSITE" id="PS50837"/>
    </source>
</evidence>
<evidence type="ECO:0000256" key="3">
    <source>
        <dbReference type="PROSITE-ProRule" id="PRU00221"/>
    </source>
</evidence>
<dbReference type="Gene3D" id="2.130.10.10">
    <property type="entry name" value="YVTN repeat-like/Quinoprotein amine dehydrogenase"/>
    <property type="match status" value="6"/>
</dbReference>
<dbReference type="Pfam" id="PF00400">
    <property type="entry name" value="WD40"/>
    <property type="match status" value="9"/>
</dbReference>
<dbReference type="InterPro" id="IPR007111">
    <property type="entry name" value="NACHT_NTPase"/>
</dbReference>
<keyword evidence="2" id="KW-0677">Repeat</keyword>
<dbReference type="HOGENOM" id="CLU_000288_6_3_1"/>
<dbReference type="Pfam" id="PF25173">
    <property type="entry name" value="Beta-prop_WDR3_1st"/>
    <property type="match status" value="1"/>
</dbReference>
<name>A0A0D0C6V2_9AGAR</name>
<dbReference type="CDD" id="cd00200">
    <property type="entry name" value="WD40"/>
    <property type="match status" value="2"/>
</dbReference>
<dbReference type="PANTHER" id="PTHR22847">
    <property type="entry name" value="WD40 REPEAT PROTEIN"/>
    <property type="match status" value="1"/>
</dbReference>
<keyword evidence="1 3" id="KW-0853">WD repeat</keyword>
<dbReference type="SUPFAM" id="SSF50978">
    <property type="entry name" value="WD40 repeat-like"/>
    <property type="match status" value="2"/>
</dbReference>
<dbReference type="PANTHER" id="PTHR22847:SF637">
    <property type="entry name" value="WD REPEAT DOMAIN 5B"/>
    <property type="match status" value="1"/>
</dbReference>
<feature type="repeat" description="WD" evidence="3">
    <location>
        <begin position="689"/>
        <end position="730"/>
    </location>
</feature>
<dbReference type="InterPro" id="IPR020472">
    <property type="entry name" value="WD40_PAC1"/>
</dbReference>
<dbReference type="InterPro" id="IPR018391">
    <property type="entry name" value="PQQ_b-propeller_rpt"/>
</dbReference>
<feature type="repeat" description="WD" evidence="3">
    <location>
        <begin position="1067"/>
        <end position="1108"/>
    </location>
</feature>
<evidence type="ECO:0000256" key="2">
    <source>
        <dbReference type="ARBA" id="ARBA00022737"/>
    </source>
</evidence>
<dbReference type="Pfam" id="PF24883">
    <property type="entry name" value="NPHP3_N"/>
    <property type="match status" value="1"/>
</dbReference>
<feature type="repeat" description="WD" evidence="3">
    <location>
        <begin position="605"/>
        <end position="646"/>
    </location>
</feature>
<dbReference type="InterPro" id="IPR056884">
    <property type="entry name" value="NPHP3-like_N"/>
</dbReference>
<sequence length="1224" mass="134734">STNRECCTADTRTGILGQLHTWVADNSPSCPPIFWISGMAGTGKSTIAKIICEEYSKKGGDYQLGASFFCSRQLPDLRDQRNVIPTVAYELSSSCTALQDELVVVEPKAVKKPESHVTSLLLGPWKKIAESQGLKWLIVLDALDELENNGGYNILKQLLEGVDGIHGLKILVTSRPDQNIANVCNEQLSSKTICHLHDVEKEVALQDITKFIYTKLEHLVPKWKAELDQLAEQCDGLFIYAATAIRYICGNPDSRVQMKSQKQFDQLKSLLSKPDLMLTQSSHIGILYQPILDEVFANEGGDDAQMVVSTIMCVKQPVSVSVLAKLITQPGEEPEEEWVREVVNALHAMTFTQNNCIYIYHKSFLDFFPKDSIREQNKLLAETCMHIMQQRLHFNMCDLQTSYKLDSEVPNLRIKVKDMFGNELGYALQYWIPHLIEQEANDSFLELMPMLMKKKILFWIEVMNLMQKKEDCFKQVLDLRRWLTKFDTHSALKENMVGVERLVQAFTQTTASLSTPHLYLSILATEFATTPSATQWKNNFRNVLKVLCTGVSNHGGEILQMQCFSVVDAVAFSPNGLKFVSGSGDSVDGTVCIWDALTGEQILQMEDHTGWVHSVAFSSNGSKVISGAEDRTVRLWNAITGEQEMIMNGHTDKVYSVAFSPDGSKVVSGSADKTVQMWDVVTGNTLIEIVGHTGEVYSVVFSPEGANIVSGSADKTICIWDAGTGEKLKLINEHSSGVWSVVFSLDGSRLVSGSADHTVCIWDAATGDKLNQMDGHTNEVNSVAFSSDGSLVVSGSDDNTVRIWDTASGRQLKQMDGHSQRVRSTVFSPDGSKIMSGSEDGTIRIWDAIITDQPQPVDGHTDSVYSVAFSSDGSKVVSGSADKTICIWDALTGDKLKQMNGHTDEVNSVAFSSDGSRVVSGSNDNTVCIWDTATGRQLKQMHGHSQRVWSVAFSLNGSKIVSGSADRSIRIWDIVTGVELTQLNGHADEVNSVAFSSDGLKIVSGSLDETVCIWDAISGEQLKQMDGHADYVFSVAFSFDGAKVVSGSADKTVCVWDVATGEQLQQIKGHAHWLQAVAFSMDGSKIVSGSFDKTVRIWDAATGEQLKVMDGHTQLICSVAFSPDGSKVVSVHARPDFGLPLISPSSPMNSSYARWNADNQGWIKPYHSSEQRLMWLPPSLTYTVVTPNCLCIISRRGHTSVQFDWDCIGDNWAKCYTPTPGFSD</sequence>
<proteinExistence type="predicted"/>
<dbReference type="InterPro" id="IPR027417">
    <property type="entry name" value="P-loop_NTPase"/>
</dbReference>
<feature type="repeat" description="WD" evidence="3">
    <location>
        <begin position="899"/>
        <end position="940"/>
    </location>
</feature>
<feature type="domain" description="NACHT" evidence="4">
    <location>
        <begin position="32"/>
        <end position="177"/>
    </location>
</feature>
<feature type="repeat" description="WD" evidence="3">
    <location>
        <begin position="647"/>
        <end position="688"/>
    </location>
</feature>
<protein>
    <recommendedName>
        <fullName evidence="4">NACHT domain-containing protein</fullName>
    </recommendedName>
</protein>
<dbReference type="GO" id="GO:0005634">
    <property type="term" value="C:nucleus"/>
    <property type="evidence" value="ECO:0007669"/>
    <property type="project" value="TreeGrafter"/>
</dbReference>
<evidence type="ECO:0000256" key="1">
    <source>
        <dbReference type="ARBA" id="ARBA00022574"/>
    </source>
</evidence>
<feature type="repeat" description="WD" evidence="3">
    <location>
        <begin position="983"/>
        <end position="1024"/>
    </location>
</feature>
<dbReference type="Gene3D" id="3.40.50.300">
    <property type="entry name" value="P-loop containing nucleotide triphosphate hydrolases"/>
    <property type="match status" value="1"/>
</dbReference>
<dbReference type="InterPro" id="IPR001680">
    <property type="entry name" value="WD40_rpt"/>
</dbReference>
<dbReference type="InterPro" id="IPR036322">
    <property type="entry name" value="WD40_repeat_dom_sf"/>
</dbReference>
<dbReference type="AlphaFoldDB" id="A0A0D0C6V2"/>
<feature type="repeat" description="WD" evidence="3">
    <location>
        <begin position="857"/>
        <end position="898"/>
    </location>
</feature>
<feature type="repeat" description="WD" evidence="3">
    <location>
        <begin position="1025"/>
        <end position="1066"/>
    </location>
</feature>
<gene>
    <name evidence="5" type="ORF">GYMLUDRAFT_178760</name>
</gene>
<dbReference type="PRINTS" id="PR00320">
    <property type="entry name" value="GPROTEINBRPT"/>
</dbReference>
<dbReference type="InterPro" id="IPR015943">
    <property type="entry name" value="WD40/YVTN_repeat-like_dom_sf"/>
</dbReference>
<dbReference type="PROSITE" id="PS50082">
    <property type="entry name" value="WD_REPEATS_2"/>
    <property type="match status" value="12"/>
</dbReference>
<dbReference type="SMART" id="SM00320">
    <property type="entry name" value="WD40"/>
    <property type="match status" value="14"/>
</dbReference>